<dbReference type="Proteomes" id="UP000003773">
    <property type="component" value="Unassembled WGS sequence"/>
</dbReference>
<reference evidence="1 2" key="1">
    <citation type="submission" date="2007-04" db="EMBL/GenBank/DDBJ databases">
        <authorList>
            <person name="Fulton L."/>
            <person name="Clifton S."/>
            <person name="Fulton B."/>
            <person name="Xu J."/>
            <person name="Minx P."/>
            <person name="Pepin K.H."/>
            <person name="Johnson M."/>
            <person name="Thiruvilangam P."/>
            <person name="Bhonagiri V."/>
            <person name="Nash W.E."/>
            <person name="Mardis E.R."/>
            <person name="Wilson R.K."/>
        </authorList>
    </citation>
    <scope>NUCLEOTIDE SEQUENCE [LARGE SCALE GENOMIC DNA]</scope>
    <source>
        <strain evidence="1 2">L2-32</strain>
    </source>
</reference>
<dbReference type="EMBL" id="AAXD02000074">
    <property type="protein sequence ID" value="EDN82102.1"/>
    <property type="molecule type" value="Genomic_DNA"/>
</dbReference>
<proteinExistence type="predicted"/>
<evidence type="ECO:0000313" key="1">
    <source>
        <dbReference type="EMBL" id="EDN82102.1"/>
    </source>
</evidence>
<comment type="caution">
    <text evidence="1">The sequence shown here is derived from an EMBL/GenBank/DDBJ whole genome shotgun (WGS) entry which is preliminary data.</text>
</comment>
<gene>
    <name evidence="1" type="ORF">BIFADO_02229</name>
</gene>
<organism evidence="1 2">
    <name type="scientific">Bifidobacterium adolescentis L2-32</name>
    <dbReference type="NCBI Taxonomy" id="411481"/>
    <lineage>
        <taxon>Bacteria</taxon>
        <taxon>Bacillati</taxon>
        <taxon>Actinomycetota</taxon>
        <taxon>Actinomycetes</taxon>
        <taxon>Bifidobacteriales</taxon>
        <taxon>Bifidobacteriaceae</taxon>
        <taxon>Bifidobacterium</taxon>
    </lineage>
</organism>
<reference evidence="1 2" key="2">
    <citation type="submission" date="2007-05" db="EMBL/GenBank/DDBJ databases">
        <title>Draft genome sequence of Bifidobacterium adolescentis (L2-32).</title>
        <authorList>
            <person name="Sudarsanam P."/>
            <person name="Ley R."/>
            <person name="Guruge J."/>
            <person name="Turnbaugh P.J."/>
            <person name="Mahowald M."/>
            <person name="Liep D."/>
            <person name="Gordon J."/>
        </authorList>
    </citation>
    <scope>NUCLEOTIDE SEQUENCE [LARGE SCALE GENOMIC DNA]</scope>
    <source>
        <strain evidence="1 2">L2-32</strain>
    </source>
</reference>
<dbReference type="AlphaFoldDB" id="A7A8N7"/>
<accession>A7A8N7</accession>
<sequence>MIGEVYANVSRHAPSGGKYEVSVLVKTIPWKSLK</sequence>
<name>A7A8N7_BIFAD</name>
<dbReference type="HOGENOM" id="CLU_3372336_0_0_11"/>
<evidence type="ECO:0000313" key="2">
    <source>
        <dbReference type="Proteomes" id="UP000003773"/>
    </source>
</evidence>
<protein>
    <submittedName>
        <fullName evidence="1">Uncharacterized protein</fullName>
    </submittedName>
</protein>